<dbReference type="Proteomes" id="UP001234880">
    <property type="component" value="Unassembled WGS sequence"/>
</dbReference>
<evidence type="ECO:0000313" key="2">
    <source>
        <dbReference type="EMBL" id="MDP9609383.1"/>
    </source>
</evidence>
<gene>
    <name evidence="2" type="ORF">JOF35_001660</name>
</gene>
<evidence type="ECO:0008006" key="4">
    <source>
        <dbReference type="Google" id="ProtNLM"/>
    </source>
</evidence>
<organism evidence="2 3">
    <name type="scientific">Streptomyces demainii</name>
    <dbReference type="NCBI Taxonomy" id="588122"/>
    <lineage>
        <taxon>Bacteria</taxon>
        <taxon>Bacillati</taxon>
        <taxon>Actinomycetota</taxon>
        <taxon>Actinomycetes</taxon>
        <taxon>Kitasatosporales</taxon>
        <taxon>Streptomycetaceae</taxon>
        <taxon>Streptomyces</taxon>
    </lineage>
</organism>
<keyword evidence="3" id="KW-1185">Reference proteome</keyword>
<keyword evidence="1" id="KW-0732">Signal</keyword>
<feature type="chain" id="PRO_5046431355" description="Peptidase inhibitor family I36 protein" evidence="1">
    <location>
        <begin position="31"/>
        <end position="133"/>
    </location>
</feature>
<name>A0ABT9KLU9_9ACTN</name>
<feature type="signal peptide" evidence="1">
    <location>
        <begin position="1"/>
        <end position="30"/>
    </location>
</feature>
<evidence type="ECO:0000313" key="3">
    <source>
        <dbReference type="Proteomes" id="UP001234880"/>
    </source>
</evidence>
<comment type="caution">
    <text evidence="2">The sequence shown here is derived from an EMBL/GenBank/DDBJ whole genome shotgun (WGS) entry which is preliminary data.</text>
</comment>
<proteinExistence type="predicted"/>
<evidence type="ECO:0000256" key="1">
    <source>
        <dbReference type="SAM" id="SignalP"/>
    </source>
</evidence>
<accession>A0ABT9KLU9</accession>
<dbReference type="EMBL" id="JAURUE010000001">
    <property type="protein sequence ID" value="MDP9609383.1"/>
    <property type="molecule type" value="Genomic_DNA"/>
</dbReference>
<sequence length="133" mass="13600">MASRKPLRRVAWAAAAATGILAASAGTAVAVPAAPTTAAAPARAAASCAYPYVCLFKDGVRIGQFQDVTSGFQSLPSKPTGTASSPITVTNTRHDDVAYIRFNTGTTVCLPPEYSTNFTGTLTGIRISSSATC</sequence>
<protein>
    <recommendedName>
        <fullName evidence="4">Peptidase inhibitor family I36 protein</fullName>
    </recommendedName>
</protein>
<dbReference type="RefSeq" id="WP_370595091.1">
    <property type="nucleotide sequence ID" value="NZ_JAURUE010000001.1"/>
</dbReference>
<reference evidence="2 3" key="1">
    <citation type="submission" date="2023-07" db="EMBL/GenBank/DDBJ databases">
        <title>Sequencing the genomes of 1000 actinobacteria strains.</title>
        <authorList>
            <person name="Klenk H.-P."/>
        </authorList>
    </citation>
    <scope>NUCLEOTIDE SEQUENCE [LARGE SCALE GENOMIC DNA]</scope>
    <source>
        <strain evidence="2 3">DSM 41600</strain>
    </source>
</reference>